<dbReference type="InterPro" id="IPR029068">
    <property type="entry name" value="Glyas_Bleomycin-R_OHBP_Dase"/>
</dbReference>
<accession>A0A6A4RC42</accession>
<dbReference type="AlphaFoldDB" id="A0A6A4RC42"/>
<dbReference type="Proteomes" id="UP000441586">
    <property type="component" value="Unassembled WGS sequence"/>
</dbReference>
<dbReference type="Gene3D" id="3.10.180.10">
    <property type="entry name" value="2,3-Dihydroxybiphenyl 1,2-Dioxygenase, domain 1"/>
    <property type="match status" value="1"/>
</dbReference>
<dbReference type="Pfam" id="PF00903">
    <property type="entry name" value="Glyoxalase"/>
    <property type="match status" value="1"/>
</dbReference>
<dbReference type="SUPFAM" id="SSF54593">
    <property type="entry name" value="Glyoxalase/Bleomycin resistance protein/Dihydroxybiphenyl dioxygenase"/>
    <property type="match status" value="1"/>
</dbReference>
<dbReference type="InterPro" id="IPR004360">
    <property type="entry name" value="Glyas_Fos-R_dOase_dom"/>
</dbReference>
<evidence type="ECO:0000313" key="3">
    <source>
        <dbReference type="Proteomes" id="UP000441586"/>
    </source>
</evidence>
<dbReference type="CDD" id="cd06587">
    <property type="entry name" value="VOC"/>
    <property type="match status" value="1"/>
</dbReference>
<organism evidence="2 3">
    <name type="scientific">Parasedimentitalea maritima</name>
    <dbReference type="NCBI Taxonomy" id="2578117"/>
    <lineage>
        <taxon>Bacteria</taxon>
        <taxon>Pseudomonadati</taxon>
        <taxon>Pseudomonadota</taxon>
        <taxon>Alphaproteobacteria</taxon>
        <taxon>Rhodobacterales</taxon>
        <taxon>Paracoccaceae</taxon>
        <taxon>Parasedimentitalea</taxon>
    </lineage>
</organism>
<sequence length="133" mass="14867">MTLQNPQRPTGGVVLAITFQYYRDLPRAMAFYEDILGFTLAIDQGWSKIYQIGGQAHVGLVDEARGMQKWAEHKTVQVCLRVPDVDAWHAWAASQKIPGLTAPRDSDELGIRAFVMNDPEGYQIEVQTAKPGH</sequence>
<name>A0A6A4RC42_9RHOB</name>
<protein>
    <submittedName>
        <fullName evidence="2">VOC family protein</fullName>
    </submittedName>
</protein>
<reference evidence="2 3" key="1">
    <citation type="submission" date="2019-12" db="EMBL/GenBank/DDBJ databases">
        <authorList>
            <person name="Zhang Y.-J."/>
        </authorList>
    </citation>
    <scope>NUCLEOTIDE SEQUENCE [LARGE SCALE GENOMIC DNA]</scope>
    <source>
        <strain evidence="2 3">H18S-6</strain>
    </source>
</reference>
<evidence type="ECO:0000259" key="1">
    <source>
        <dbReference type="PROSITE" id="PS51819"/>
    </source>
</evidence>
<dbReference type="RefSeq" id="WP_158981361.1">
    <property type="nucleotide sequence ID" value="NZ_WSFO01000014.1"/>
</dbReference>
<feature type="domain" description="VOC" evidence="1">
    <location>
        <begin position="13"/>
        <end position="129"/>
    </location>
</feature>
<proteinExistence type="predicted"/>
<dbReference type="InterPro" id="IPR037523">
    <property type="entry name" value="VOC_core"/>
</dbReference>
<evidence type="ECO:0000313" key="2">
    <source>
        <dbReference type="EMBL" id="KAE9627255.1"/>
    </source>
</evidence>
<dbReference type="PROSITE" id="PS51819">
    <property type="entry name" value="VOC"/>
    <property type="match status" value="1"/>
</dbReference>
<dbReference type="EMBL" id="WSFO01000014">
    <property type="protein sequence ID" value="KAE9627255.1"/>
    <property type="molecule type" value="Genomic_DNA"/>
</dbReference>
<comment type="caution">
    <text evidence="2">The sequence shown here is derived from an EMBL/GenBank/DDBJ whole genome shotgun (WGS) entry which is preliminary data.</text>
</comment>
<gene>
    <name evidence="2" type="ORF">GP644_20455</name>
</gene>